<evidence type="ECO:0000259" key="4">
    <source>
        <dbReference type="Pfam" id="PF22041"/>
    </source>
</evidence>
<dbReference type="Pfam" id="PF13409">
    <property type="entry name" value="GST_N_2"/>
    <property type="match status" value="1"/>
</dbReference>
<feature type="domain" description="GST N-terminal" evidence="3">
    <location>
        <begin position="664"/>
        <end position="736"/>
    </location>
</feature>
<protein>
    <recommendedName>
        <fullName evidence="8">Tail specific protease domain-containing protein</fullName>
    </recommendedName>
</protein>
<comment type="caution">
    <text evidence="6">The sequence shown here is derived from an EMBL/GenBank/DDBJ whole genome shotgun (WGS) entry which is preliminary data.</text>
</comment>
<evidence type="ECO:0000259" key="2">
    <source>
        <dbReference type="Pfam" id="PF03572"/>
    </source>
</evidence>
<dbReference type="InterPro" id="IPR056186">
    <property type="entry name" value="PDZ_CPAF-rel"/>
</dbReference>
<reference evidence="6 7" key="1">
    <citation type="journal article" date="2023" name="G3 (Bethesda)">
        <title>A chromosome-level genome assembly of Zasmidium syzygii isolated from banana leaves.</title>
        <authorList>
            <person name="van Westerhoven A.C."/>
            <person name="Mehrabi R."/>
            <person name="Talebi R."/>
            <person name="Steentjes M.B.F."/>
            <person name="Corcolon B."/>
            <person name="Chong P.A."/>
            <person name="Kema G.H.J."/>
            <person name="Seidl M.F."/>
        </authorList>
    </citation>
    <scope>NUCLEOTIDE SEQUENCE [LARGE SCALE GENOMIC DNA]</scope>
    <source>
        <strain evidence="6 7">P124</strain>
    </source>
</reference>
<evidence type="ECO:0000259" key="5">
    <source>
        <dbReference type="Pfam" id="PF23658"/>
    </source>
</evidence>
<keyword evidence="7" id="KW-1185">Reference proteome</keyword>
<evidence type="ECO:0000313" key="6">
    <source>
        <dbReference type="EMBL" id="KAK4497275.1"/>
    </source>
</evidence>
<feature type="compositionally biased region" description="Low complexity" evidence="1">
    <location>
        <begin position="223"/>
        <end position="246"/>
    </location>
</feature>
<dbReference type="InterPro" id="IPR005151">
    <property type="entry name" value="Tail-specific_protease"/>
</dbReference>
<sequence length="886" mass="98211">MEKIKDPPAEYAEKVQAPYDFWAEWERIYATAKADHYDNEHQFGFDLYEAFQKTHDGHFVLYPDSVAEVFTWSRRTPLVSVSVDGVSIPEVYVYQDILDRVAGNASYTPSPLTLINERNSTEFLLEWAQNGNLHDPDALWNDMFYQLQATSIGAPGNGIGTFSGGGRGRFIYPGANTTLTFANGSSSTYENFARVLPSFENITSGADLYKELFTPPSRKAAKKLATSSTTKSSSTTTSTPTTTTPAPGSPTPIIRQEANLNSGYFLDGEEYDDVAVLSVASFVGSETDGISFQAVNTHFLERAIAENKTKLIIDLSANGGGNLLQAYDLFIQLFPHTKPYVGGRYRVHEAFDLIGREISYLSGLVNRSLDLNDTIRGYVSSPLNYRSDIDSNGHNFQSWEEKVGPQLLGPQLDTFTPIYQLNLSDALGPDRAGGINVTGFGNRTNISERKFRPENIVMVTDGVCASTCAIFSEFMRQQAGVKTISLGGRPNRDITQAVGGVKGTIIMKFSNVLGIARVPLKYQYIHSAEFYNNTALGDYNDLFSHRTKAAAVNGGDGFRQGDTSNVPLQFKYEPADCRVYYTPEMTVDMTVVWKTVADTAFNGVDHCIAGGIESKGGRKRAAGERKKHAIRSDLDTREHREAIATHDQTEIVLYDLACTKGVCFSPVVWRIRMMLNYKKIAYKSVFLEFPDIEPTLKELGIPPQPHGTPYTVPAIHHIPTNKYIMDSPAIAAFLEKTYPNLPVPLESELGDKIRADSRDIAATVLRNSLMPREVHILSPRGAAHFRITREAALGHSLEDLLPPPDKEDEAWASIEGAMHANGKMMKTREAEGPFIEGETPGYVDFAMVGNMQCARVIDEGGWRRLYRIQGYGGLYDACKPWMERED</sequence>
<feature type="region of interest" description="Disordered" evidence="1">
    <location>
        <begin position="220"/>
        <end position="253"/>
    </location>
</feature>
<dbReference type="Gene3D" id="1.20.1050.10">
    <property type="match status" value="1"/>
</dbReference>
<dbReference type="Gene3D" id="3.90.226.10">
    <property type="entry name" value="2-enoyl-CoA Hydratase, Chain A, domain 1"/>
    <property type="match status" value="1"/>
</dbReference>
<dbReference type="InterPro" id="IPR052766">
    <property type="entry name" value="S41A_metabolite_peptidase"/>
</dbReference>
<feature type="domain" description="Tail specific protease" evidence="2">
    <location>
        <begin position="274"/>
        <end position="481"/>
    </location>
</feature>
<dbReference type="Pfam" id="PF23658">
    <property type="entry name" value="PDZ_CPAF_rel"/>
    <property type="match status" value="1"/>
</dbReference>
<evidence type="ECO:0000259" key="3">
    <source>
        <dbReference type="Pfam" id="PF13409"/>
    </source>
</evidence>
<dbReference type="InterPro" id="IPR004045">
    <property type="entry name" value="Glutathione_S-Trfase_N"/>
</dbReference>
<proteinExistence type="predicted"/>
<dbReference type="Proteomes" id="UP001305779">
    <property type="component" value="Unassembled WGS sequence"/>
</dbReference>
<accession>A0ABR0E7Q1</accession>
<gene>
    <name evidence="6" type="ORF">PRZ48_011725</name>
</gene>
<dbReference type="EMBL" id="JAXOVC010000009">
    <property type="protein sequence ID" value="KAK4497275.1"/>
    <property type="molecule type" value="Genomic_DNA"/>
</dbReference>
<dbReference type="InterPro" id="IPR036249">
    <property type="entry name" value="Thioredoxin-like_sf"/>
</dbReference>
<evidence type="ECO:0008006" key="8">
    <source>
        <dbReference type="Google" id="ProtNLM"/>
    </source>
</evidence>
<dbReference type="PANTHER" id="PTHR37049">
    <property type="entry name" value="PEPTIDASE S41 FAMILY PROTEIN"/>
    <property type="match status" value="1"/>
</dbReference>
<dbReference type="InterPro" id="IPR054416">
    <property type="entry name" value="GST_UstS-like_C"/>
</dbReference>
<dbReference type="Pfam" id="PF03572">
    <property type="entry name" value="Peptidase_S41"/>
    <property type="match status" value="1"/>
</dbReference>
<dbReference type="PANTHER" id="PTHR37049:SF4">
    <property type="entry name" value="RHODANESE DOMAIN-CONTAINING PROTEIN"/>
    <property type="match status" value="1"/>
</dbReference>
<dbReference type="Pfam" id="PF22041">
    <property type="entry name" value="GST_C_7"/>
    <property type="match status" value="1"/>
</dbReference>
<feature type="domain" description="CPAF-like PDZ" evidence="5">
    <location>
        <begin position="71"/>
        <end position="199"/>
    </location>
</feature>
<dbReference type="SUPFAM" id="SSF52096">
    <property type="entry name" value="ClpP/crotonase"/>
    <property type="match status" value="1"/>
</dbReference>
<dbReference type="Gene3D" id="3.40.30.10">
    <property type="entry name" value="Glutaredoxin"/>
    <property type="match status" value="1"/>
</dbReference>
<dbReference type="InterPro" id="IPR029045">
    <property type="entry name" value="ClpP/crotonase-like_dom_sf"/>
</dbReference>
<evidence type="ECO:0000256" key="1">
    <source>
        <dbReference type="SAM" id="MobiDB-lite"/>
    </source>
</evidence>
<feature type="domain" description="Glutathione S-transferase UstS-like C-terminal" evidence="4">
    <location>
        <begin position="764"/>
        <end position="869"/>
    </location>
</feature>
<organism evidence="6 7">
    <name type="scientific">Zasmidium cellare</name>
    <name type="common">Wine cellar mold</name>
    <name type="synonym">Racodium cellare</name>
    <dbReference type="NCBI Taxonomy" id="395010"/>
    <lineage>
        <taxon>Eukaryota</taxon>
        <taxon>Fungi</taxon>
        <taxon>Dikarya</taxon>
        <taxon>Ascomycota</taxon>
        <taxon>Pezizomycotina</taxon>
        <taxon>Dothideomycetes</taxon>
        <taxon>Dothideomycetidae</taxon>
        <taxon>Mycosphaerellales</taxon>
        <taxon>Mycosphaerellaceae</taxon>
        <taxon>Zasmidium</taxon>
    </lineage>
</organism>
<dbReference type="SUPFAM" id="SSF52833">
    <property type="entry name" value="Thioredoxin-like"/>
    <property type="match status" value="1"/>
</dbReference>
<evidence type="ECO:0000313" key="7">
    <source>
        <dbReference type="Proteomes" id="UP001305779"/>
    </source>
</evidence>
<dbReference type="CDD" id="cd03038">
    <property type="entry name" value="GST_N_etherase_LigE"/>
    <property type="match status" value="1"/>
</dbReference>
<name>A0ABR0E7Q1_ZASCE</name>